<gene>
    <name evidence="1" type="ORF">ETU09_10160</name>
</gene>
<dbReference type="CDD" id="cd24013">
    <property type="entry name" value="ASKHA_ATPase_BT3980-like"/>
    <property type="match status" value="1"/>
</dbReference>
<evidence type="ECO:0000313" key="1">
    <source>
        <dbReference type="EMBL" id="TWP26060.1"/>
    </source>
</evidence>
<name>A0A563D7A6_9FLAO</name>
<evidence type="ECO:0000313" key="2">
    <source>
        <dbReference type="Proteomes" id="UP000319499"/>
    </source>
</evidence>
<proteinExistence type="predicted"/>
<dbReference type="Gene3D" id="3.30.420.260">
    <property type="match status" value="1"/>
</dbReference>
<organism evidence="1 2">
    <name type="scientific">Apibacter muscae</name>
    <dbReference type="NCBI Taxonomy" id="2509004"/>
    <lineage>
        <taxon>Bacteria</taxon>
        <taxon>Pseudomonadati</taxon>
        <taxon>Bacteroidota</taxon>
        <taxon>Flavobacteriia</taxon>
        <taxon>Flavobacteriales</taxon>
        <taxon>Weeksellaceae</taxon>
        <taxon>Apibacter</taxon>
    </lineage>
</organism>
<dbReference type="Proteomes" id="UP000319499">
    <property type="component" value="Unassembled WGS sequence"/>
</dbReference>
<sequence>MSIIIDLKKITTNQPINITSYFLFEENKVSYLVKSDQNFSDKKIFYLDHSNFIDKKYFNDKLKKFNFFQASYNFIDVSIVNDTFTLIPLEYFDEETAEIFLNNTVIFNINMGVRFNLLPEYGLAIVFYYPEDIDNLLIESVDKIRVTHTGFKFLSKIFNSFKNDEGVYINIYDKCFEVAVIEKKGLLIYNVFSYNSFSDILYYLQVISDISKINIFNKTLFCFGVKKDSEEYINGFEKHFIDSYKGYEDEFVRDNFTILDL</sequence>
<comment type="caution">
    <text evidence="1">The sequence shown here is derived from an EMBL/GenBank/DDBJ whole genome shotgun (WGS) entry which is preliminary data.</text>
</comment>
<reference evidence="1 2" key="1">
    <citation type="submission" date="2019-02" db="EMBL/GenBank/DDBJ databases">
        <title>Apibacter muscae sp. nov.: a novel member of the house fly microbiota.</title>
        <authorList>
            <person name="Park R."/>
        </authorList>
    </citation>
    <scope>NUCLEOTIDE SEQUENCE [LARGE SCALE GENOMIC DNA]</scope>
    <source>
        <strain evidence="1 2">AL1</strain>
    </source>
</reference>
<dbReference type="OrthoDB" id="658622at2"/>
<protein>
    <submittedName>
        <fullName evidence="1">DUF3822 family protein</fullName>
    </submittedName>
</protein>
<accession>A0A563D7A6</accession>
<dbReference type="Gene3D" id="3.30.420.250">
    <property type="match status" value="1"/>
</dbReference>
<dbReference type="AlphaFoldDB" id="A0A563D7A6"/>
<dbReference type="EMBL" id="SELH01000026">
    <property type="protein sequence ID" value="TWP26060.1"/>
    <property type="molecule type" value="Genomic_DNA"/>
</dbReference>
<dbReference type="Pfam" id="PF12864">
    <property type="entry name" value="DUF3822"/>
    <property type="match status" value="1"/>
</dbReference>
<keyword evidence="2" id="KW-1185">Reference proteome</keyword>
<dbReference type="InterPro" id="IPR024213">
    <property type="entry name" value="DUF3822"/>
</dbReference>